<sequence>MTGHSRIPCAPSLLPASATGIAGSDAVSEHQAAKAALRAALRSRRRSIEPAAKQQWDERIGEQVLAWCRAGQVPSLGVYWPIHGEPDLRAAYEELVQAGVRLALPVVVTRDAPLAFAAWTPGDPLVTDGMGVMVPGDLHFVERPPALLLPCLGFNAQGYRLGYGGGYYDRTLEATPRPYTLGIAYACLQAQFGHAAHDVPLDVVVTEETNVA</sequence>
<keyword evidence="5" id="KW-0460">Magnesium</keyword>
<dbReference type="PIRSF" id="PIRSF006806">
    <property type="entry name" value="FTHF_cligase"/>
    <property type="match status" value="1"/>
</dbReference>
<dbReference type="InterPro" id="IPR024185">
    <property type="entry name" value="FTHF_cligase-like_sf"/>
</dbReference>
<name>A0A4Y9SX40_9BURK</name>
<gene>
    <name evidence="6" type="ORF">E4O92_17380</name>
</gene>
<proteinExistence type="inferred from homology"/>
<dbReference type="PANTHER" id="PTHR23407:SF1">
    <property type="entry name" value="5-FORMYLTETRAHYDROFOLATE CYCLO-LIGASE"/>
    <property type="match status" value="1"/>
</dbReference>
<dbReference type="NCBIfam" id="TIGR02727">
    <property type="entry name" value="MTHFS_bact"/>
    <property type="match status" value="1"/>
</dbReference>
<feature type="binding site" evidence="4">
    <location>
        <begin position="160"/>
        <end position="168"/>
    </location>
    <ligand>
        <name>ATP</name>
        <dbReference type="ChEBI" id="CHEBI:30616"/>
    </ligand>
</feature>
<evidence type="ECO:0000313" key="7">
    <source>
        <dbReference type="Proteomes" id="UP000297258"/>
    </source>
</evidence>
<dbReference type="AlphaFoldDB" id="A0A4Y9SX40"/>
<organism evidence="6 7">
    <name type="scientific">Massilia horti</name>
    <dbReference type="NCBI Taxonomy" id="2562153"/>
    <lineage>
        <taxon>Bacteria</taxon>
        <taxon>Pseudomonadati</taxon>
        <taxon>Pseudomonadota</taxon>
        <taxon>Betaproteobacteria</taxon>
        <taxon>Burkholderiales</taxon>
        <taxon>Oxalobacteraceae</taxon>
        <taxon>Telluria group</taxon>
        <taxon>Massilia</taxon>
    </lineage>
</organism>
<dbReference type="Gene3D" id="3.40.50.10420">
    <property type="entry name" value="NagB/RpiA/CoA transferase-like"/>
    <property type="match status" value="1"/>
</dbReference>
<accession>A0A4Y9SX40</accession>
<keyword evidence="2 4" id="KW-0547">Nucleotide-binding</keyword>
<dbReference type="PANTHER" id="PTHR23407">
    <property type="entry name" value="ATPASE INHIBITOR/5-FORMYLTETRAHYDROFOLATE CYCLO-LIGASE"/>
    <property type="match status" value="1"/>
</dbReference>
<dbReference type="Pfam" id="PF01812">
    <property type="entry name" value="5-FTHF_cyc-lig"/>
    <property type="match status" value="1"/>
</dbReference>
<reference evidence="6 7" key="1">
    <citation type="submission" date="2019-03" db="EMBL/GenBank/DDBJ databases">
        <title>Draft genome of Massilia hortus sp. nov., a novel bacterial species of the Oxalobacteraceae family.</title>
        <authorList>
            <person name="Peta V."/>
            <person name="Raths R."/>
            <person name="Bucking H."/>
        </authorList>
    </citation>
    <scope>NUCLEOTIDE SEQUENCE [LARGE SCALE GENOMIC DNA]</scope>
    <source>
        <strain evidence="6 7">ONC3</strain>
    </source>
</reference>
<comment type="catalytic activity">
    <reaction evidence="5">
        <text>(6S)-5-formyl-5,6,7,8-tetrahydrofolate + ATP = (6R)-5,10-methenyltetrahydrofolate + ADP + phosphate</text>
        <dbReference type="Rhea" id="RHEA:10488"/>
        <dbReference type="ChEBI" id="CHEBI:30616"/>
        <dbReference type="ChEBI" id="CHEBI:43474"/>
        <dbReference type="ChEBI" id="CHEBI:57455"/>
        <dbReference type="ChEBI" id="CHEBI:57457"/>
        <dbReference type="ChEBI" id="CHEBI:456216"/>
        <dbReference type="EC" id="6.3.3.2"/>
    </reaction>
</comment>
<dbReference type="SUPFAM" id="SSF100950">
    <property type="entry name" value="NagB/RpiA/CoA transferase-like"/>
    <property type="match status" value="1"/>
</dbReference>
<dbReference type="GO" id="GO:0005524">
    <property type="term" value="F:ATP binding"/>
    <property type="evidence" value="ECO:0007669"/>
    <property type="project" value="UniProtKB-KW"/>
</dbReference>
<dbReference type="Proteomes" id="UP000297258">
    <property type="component" value="Unassembled WGS sequence"/>
</dbReference>
<comment type="similarity">
    <text evidence="1 5">Belongs to the 5-formyltetrahydrofolate cyclo-ligase family.</text>
</comment>
<evidence type="ECO:0000256" key="2">
    <source>
        <dbReference type="ARBA" id="ARBA00022741"/>
    </source>
</evidence>
<dbReference type="InterPro" id="IPR002698">
    <property type="entry name" value="FTHF_cligase"/>
</dbReference>
<dbReference type="OrthoDB" id="9801938at2"/>
<evidence type="ECO:0000256" key="3">
    <source>
        <dbReference type="ARBA" id="ARBA00022840"/>
    </source>
</evidence>
<dbReference type="GO" id="GO:0035999">
    <property type="term" value="P:tetrahydrofolate interconversion"/>
    <property type="evidence" value="ECO:0007669"/>
    <property type="project" value="TreeGrafter"/>
</dbReference>
<dbReference type="EC" id="6.3.3.2" evidence="5"/>
<dbReference type="GO" id="GO:0030272">
    <property type="term" value="F:5-formyltetrahydrofolate cyclo-ligase activity"/>
    <property type="evidence" value="ECO:0007669"/>
    <property type="project" value="UniProtKB-EC"/>
</dbReference>
<evidence type="ECO:0000256" key="5">
    <source>
        <dbReference type="RuleBase" id="RU361279"/>
    </source>
</evidence>
<evidence type="ECO:0000256" key="1">
    <source>
        <dbReference type="ARBA" id="ARBA00010638"/>
    </source>
</evidence>
<keyword evidence="3 4" id="KW-0067">ATP-binding</keyword>
<comment type="caution">
    <text evidence="6">The sequence shown here is derived from an EMBL/GenBank/DDBJ whole genome shotgun (WGS) entry which is preliminary data.</text>
</comment>
<dbReference type="InterPro" id="IPR037171">
    <property type="entry name" value="NagB/RpiA_transferase-like"/>
</dbReference>
<dbReference type="EMBL" id="SPUM01000114">
    <property type="protein sequence ID" value="TFW30107.1"/>
    <property type="molecule type" value="Genomic_DNA"/>
</dbReference>
<feature type="binding site" evidence="4">
    <location>
        <position position="85"/>
    </location>
    <ligand>
        <name>substrate</name>
    </ligand>
</feature>
<dbReference type="GO" id="GO:0046872">
    <property type="term" value="F:metal ion binding"/>
    <property type="evidence" value="ECO:0007669"/>
    <property type="project" value="UniProtKB-KW"/>
</dbReference>
<comment type="cofactor">
    <cofactor evidence="5">
        <name>Mg(2+)</name>
        <dbReference type="ChEBI" id="CHEBI:18420"/>
    </cofactor>
</comment>
<evidence type="ECO:0000313" key="6">
    <source>
        <dbReference type="EMBL" id="TFW30107.1"/>
    </source>
</evidence>
<feature type="binding site" evidence="4">
    <location>
        <begin position="34"/>
        <end position="38"/>
    </location>
    <ligand>
        <name>ATP</name>
        <dbReference type="ChEBI" id="CHEBI:30616"/>
    </ligand>
</feature>
<protein>
    <recommendedName>
        <fullName evidence="5">5-formyltetrahydrofolate cyclo-ligase</fullName>
        <ecNumber evidence="5">6.3.3.2</ecNumber>
    </recommendedName>
</protein>
<evidence type="ECO:0000256" key="4">
    <source>
        <dbReference type="PIRSR" id="PIRSR006806-1"/>
    </source>
</evidence>
<keyword evidence="7" id="KW-1185">Reference proteome</keyword>
<dbReference type="GO" id="GO:0009396">
    <property type="term" value="P:folic acid-containing compound biosynthetic process"/>
    <property type="evidence" value="ECO:0007669"/>
    <property type="project" value="TreeGrafter"/>
</dbReference>
<keyword evidence="5" id="KW-0479">Metal-binding</keyword>
<keyword evidence="6" id="KW-0436">Ligase</keyword>